<evidence type="ECO:0000256" key="4">
    <source>
        <dbReference type="ARBA" id="ARBA00022989"/>
    </source>
</evidence>
<evidence type="ECO:0000313" key="8">
    <source>
        <dbReference type="EMBL" id="KAK1438654.1"/>
    </source>
</evidence>
<evidence type="ECO:0000256" key="6">
    <source>
        <dbReference type="ARBA" id="ARBA00023315"/>
    </source>
</evidence>
<keyword evidence="9" id="KW-1185">Reference proteome</keyword>
<dbReference type="PANTHER" id="PTHR13906">
    <property type="entry name" value="PORCUPINE"/>
    <property type="match status" value="1"/>
</dbReference>
<comment type="caution">
    <text evidence="8">The sequence shown here is derived from an EMBL/GenBank/DDBJ whole genome shotgun (WGS) entry which is preliminary data.</text>
</comment>
<keyword evidence="2" id="KW-0808">Transferase</keyword>
<feature type="transmembrane region" description="Helical" evidence="7">
    <location>
        <begin position="17"/>
        <end position="41"/>
    </location>
</feature>
<feature type="transmembrane region" description="Helical" evidence="7">
    <location>
        <begin position="93"/>
        <end position="113"/>
    </location>
</feature>
<keyword evidence="5 7" id="KW-0472">Membrane</keyword>
<dbReference type="Pfam" id="PF03062">
    <property type="entry name" value="MBOAT"/>
    <property type="match status" value="1"/>
</dbReference>
<feature type="transmembrane region" description="Helical" evidence="7">
    <location>
        <begin position="362"/>
        <end position="384"/>
    </location>
</feature>
<dbReference type="AlphaFoldDB" id="A0AAD8LD80"/>
<dbReference type="GO" id="GO:0008654">
    <property type="term" value="P:phospholipid biosynthetic process"/>
    <property type="evidence" value="ECO:0007669"/>
    <property type="project" value="TreeGrafter"/>
</dbReference>
<dbReference type="GO" id="GO:0005783">
    <property type="term" value="C:endoplasmic reticulum"/>
    <property type="evidence" value="ECO:0007669"/>
    <property type="project" value="TreeGrafter"/>
</dbReference>
<feature type="transmembrane region" description="Helical" evidence="7">
    <location>
        <begin position="405"/>
        <end position="428"/>
    </location>
</feature>
<dbReference type="GO" id="GO:0019432">
    <property type="term" value="P:triglyceride biosynthetic process"/>
    <property type="evidence" value="ECO:0007669"/>
    <property type="project" value="TreeGrafter"/>
</dbReference>
<gene>
    <name evidence="8" type="ORF">QVD17_04463</name>
</gene>
<feature type="transmembrane region" description="Helical" evidence="7">
    <location>
        <begin position="61"/>
        <end position="81"/>
    </location>
</feature>
<feature type="transmembrane region" description="Helical" evidence="7">
    <location>
        <begin position="165"/>
        <end position="183"/>
    </location>
</feature>
<reference evidence="8" key="1">
    <citation type="journal article" date="2023" name="bioRxiv">
        <title>Improved chromosome-level genome assembly for marigold (Tagetes erecta).</title>
        <authorList>
            <person name="Jiang F."/>
            <person name="Yuan L."/>
            <person name="Wang S."/>
            <person name="Wang H."/>
            <person name="Xu D."/>
            <person name="Wang A."/>
            <person name="Fan W."/>
        </authorList>
    </citation>
    <scope>NUCLEOTIDE SEQUENCE</scope>
    <source>
        <strain evidence="8">WSJ</strain>
        <tissue evidence="8">Leaf</tissue>
    </source>
</reference>
<organism evidence="8 9">
    <name type="scientific">Tagetes erecta</name>
    <name type="common">African marigold</name>
    <dbReference type="NCBI Taxonomy" id="13708"/>
    <lineage>
        <taxon>Eukaryota</taxon>
        <taxon>Viridiplantae</taxon>
        <taxon>Streptophyta</taxon>
        <taxon>Embryophyta</taxon>
        <taxon>Tracheophyta</taxon>
        <taxon>Spermatophyta</taxon>
        <taxon>Magnoliopsida</taxon>
        <taxon>eudicotyledons</taxon>
        <taxon>Gunneridae</taxon>
        <taxon>Pentapetalae</taxon>
        <taxon>asterids</taxon>
        <taxon>campanulids</taxon>
        <taxon>Asterales</taxon>
        <taxon>Asteraceae</taxon>
        <taxon>Asteroideae</taxon>
        <taxon>Heliantheae alliance</taxon>
        <taxon>Tageteae</taxon>
        <taxon>Tagetes</taxon>
    </lineage>
</organism>
<proteinExistence type="predicted"/>
<feature type="transmembrane region" description="Helical" evidence="7">
    <location>
        <begin position="213"/>
        <end position="233"/>
    </location>
</feature>
<dbReference type="EMBL" id="JAUHHV010000001">
    <property type="protein sequence ID" value="KAK1438654.1"/>
    <property type="molecule type" value="Genomic_DNA"/>
</dbReference>
<evidence type="ECO:0008006" key="10">
    <source>
        <dbReference type="Google" id="ProtNLM"/>
    </source>
</evidence>
<dbReference type="GO" id="GO:0016746">
    <property type="term" value="F:acyltransferase activity"/>
    <property type="evidence" value="ECO:0007669"/>
    <property type="project" value="UniProtKB-KW"/>
</dbReference>
<dbReference type="GO" id="GO:0016020">
    <property type="term" value="C:membrane"/>
    <property type="evidence" value="ECO:0007669"/>
    <property type="project" value="UniProtKB-SubCell"/>
</dbReference>
<feature type="transmembrane region" description="Helical" evidence="7">
    <location>
        <begin position="125"/>
        <end position="144"/>
    </location>
</feature>
<keyword evidence="4 7" id="KW-1133">Transmembrane helix</keyword>
<evidence type="ECO:0000256" key="3">
    <source>
        <dbReference type="ARBA" id="ARBA00022692"/>
    </source>
</evidence>
<dbReference type="InterPro" id="IPR049941">
    <property type="entry name" value="LPLAT_7/PORCN-like"/>
</dbReference>
<dbReference type="Proteomes" id="UP001229421">
    <property type="component" value="Unassembled WGS sequence"/>
</dbReference>
<feature type="transmembrane region" description="Helical" evidence="7">
    <location>
        <begin position="271"/>
        <end position="292"/>
    </location>
</feature>
<dbReference type="GO" id="GO:0030258">
    <property type="term" value="P:lipid modification"/>
    <property type="evidence" value="ECO:0007669"/>
    <property type="project" value="TreeGrafter"/>
</dbReference>
<comment type="subcellular location">
    <subcellularLocation>
        <location evidence="1">Membrane</location>
        <topology evidence="1">Multi-pass membrane protein</topology>
    </subcellularLocation>
</comment>
<dbReference type="PANTHER" id="PTHR13906:SF25">
    <property type="entry name" value="1-ACYLGLYCEROPHOSPHOCHOLINE O-ACYLTRANSFERASE"/>
    <property type="match status" value="1"/>
</dbReference>
<name>A0AAD8LD80_TARER</name>
<evidence type="ECO:0000256" key="5">
    <source>
        <dbReference type="ARBA" id="ARBA00023136"/>
    </source>
</evidence>
<accession>A0AAD8LD80</accession>
<evidence type="ECO:0000256" key="7">
    <source>
        <dbReference type="SAM" id="Phobius"/>
    </source>
</evidence>
<protein>
    <recommendedName>
        <fullName evidence="10">1-acylglycerophosphocholine O-acyltransferase</fullName>
    </recommendedName>
</protein>
<feature type="transmembrane region" description="Helical" evidence="7">
    <location>
        <begin position="440"/>
        <end position="459"/>
    </location>
</feature>
<evidence type="ECO:0000313" key="9">
    <source>
        <dbReference type="Proteomes" id="UP001229421"/>
    </source>
</evidence>
<dbReference type="InterPro" id="IPR004299">
    <property type="entry name" value="MBOAT_fam"/>
</dbReference>
<keyword evidence="3 7" id="KW-0812">Transmembrane</keyword>
<sequence length="472" mass="53613">MCPCLIKDMKMEEMASLIGVSPPVFKFLVCYVATIPISFLHRFVPGGSSAKHLYAASTGALLSYLAFGISSNLHFLVLIIISYGSMELYRKRCGLITFFLAMAYLIGCHVYYMSGDSWKEGGIDATGSMMVITLKVISCAINYNDGLLKERRLRESQKKNRLVKLPSFTEYVGYCLCCGSHFAGPVYEMKDYLDWTQGKGIWMKSEKPLPSPFWGATKAILQAGLCMGVFLYLDPRYPLSTIIGDPTYKSWGFLERFSYQYMCSFSARWKYYFIWSISEASMILSGLGFSGWTNSFPLEAQWKRAKNVDILGVEFTKSAVEIPLVWNIHVSTWLRHYVYDRLVEKGRRPGFFHLLATQTVSAVWHGLYPGYIIFFVQSALMISGSKAIYKWQISVSSNKRMLKKMIMLLNFTYTVVVLTYSSVGFMILSLDETIDAYASVYYIGTIIPVVMIILLGNIMKPKPMTSRARKEQ</sequence>
<keyword evidence="6" id="KW-0012">Acyltransferase</keyword>
<evidence type="ECO:0000256" key="1">
    <source>
        <dbReference type="ARBA" id="ARBA00004141"/>
    </source>
</evidence>
<evidence type="ECO:0000256" key="2">
    <source>
        <dbReference type="ARBA" id="ARBA00022679"/>
    </source>
</evidence>